<accession>A0ABV4HI74</accession>
<dbReference type="Pfam" id="PF14905">
    <property type="entry name" value="OMP_b-brl_3"/>
    <property type="match status" value="1"/>
</dbReference>
<feature type="domain" description="Outer membrane protein beta-barrel" evidence="5">
    <location>
        <begin position="315"/>
        <end position="710"/>
    </location>
</feature>
<organism evidence="6 7">
    <name type="scientific">Sphingobacterium thalpophilum</name>
    <dbReference type="NCBI Taxonomy" id="259"/>
    <lineage>
        <taxon>Bacteria</taxon>
        <taxon>Pseudomonadati</taxon>
        <taxon>Bacteroidota</taxon>
        <taxon>Sphingobacteriia</taxon>
        <taxon>Sphingobacteriales</taxon>
        <taxon>Sphingobacteriaceae</taxon>
        <taxon>Sphingobacterium</taxon>
    </lineage>
</organism>
<gene>
    <name evidence="6" type="ORF">ABTW24_14985</name>
</gene>
<dbReference type="EMBL" id="JBEOQB010000004">
    <property type="protein sequence ID" value="MEZ0452899.1"/>
    <property type="molecule type" value="Genomic_DNA"/>
</dbReference>
<evidence type="ECO:0000256" key="2">
    <source>
        <dbReference type="ARBA" id="ARBA00023136"/>
    </source>
</evidence>
<evidence type="ECO:0000313" key="7">
    <source>
        <dbReference type="Proteomes" id="UP001566204"/>
    </source>
</evidence>
<evidence type="ECO:0000256" key="3">
    <source>
        <dbReference type="ARBA" id="ARBA00023237"/>
    </source>
</evidence>
<comment type="subcellular location">
    <subcellularLocation>
        <location evidence="1">Cell outer membrane</location>
    </subcellularLocation>
</comment>
<dbReference type="RefSeq" id="WP_370483745.1">
    <property type="nucleotide sequence ID" value="NZ_JBEOQA010000002.1"/>
</dbReference>
<feature type="signal peptide" evidence="4">
    <location>
        <begin position="1"/>
        <end position="22"/>
    </location>
</feature>
<comment type="caution">
    <text evidence="6">The sequence shown here is derived from an EMBL/GenBank/DDBJ whole genome shotgun (WGS) entry which is preliminary data.</text>
</comment>
<keyword evidence="4" id="KW-0732">Signal</keyword>
<dbReference type="SUPFAM" id="SSF56935">
    <property type="entry name" value="Porins"/>
    <property type="match status" value="1"/>
</dbReference>
<name>A0ABV4HI74_9SPHI</name>
<dbReference type="PANTHER" id="PTHR40980">
    <property type="entry name" value="PLUG DOMAIN-CONTAINING PROTEIN"/>
    <property type="match status" value="1"/>
</dbReference>
<dbReference type="Proteomes" id="UP001566204">
    <property type="component" value="Unassembled WGS sequence"/>
</dbReference>
<feature type="chain" id="PRO_5046711584" evidence="4">
    <location>
        <begin position="23"/>
        <end position="736"/>
    </location>
</feature>
<keyword evidence="3" id="KW-0998">Cell outer membrane</keyword>
<evidence type="ECO:0000313" key="6">
    <source>
        <dbReference type="EMBL" id="MEZ0452899.1"/>
    </source>
</evidence>
<dbReference type="Gene3D" id="2.40.170.20">
    <property type="entry name" value="TonB-dependent receptor, beta-barrel domain"/>
    <property type="match status" value="1"/>
</dbReference>
<protein>
    <submittedName>
        <fullName evidence="6">Outer membrane beta-barrel family protein</fullName>
    </submittedName>
</protein>
<evidence type="ECO:0000256" key="4">
    <source>
        <dbReference type="SAM" id="SignalP"/>
    </source>
</evidence>
<dbReference type="InterPro" id="IPR041700">
    <property type="entry name" value="OMP_b-brl_3"/>
</dbReference>
<dbReference type="InterPro" id="IPR036942">
    <property type="entry name" value="Beta-barrel_TonB_sf"/>
</dbReference>
<keyword evidence="2" id="KW-0472">Membrane</keyword>
<dbReference type="PANTHER" id="PTHR40980:SF4">
    <property type="entry name" value="TONB-DEPENDENT RECEPTOR-LIKE BETA-BARREL DOMAIN-CONTAINING PROTEIN"/>
    <property type="match status" value="1"/>
</dbReference>
<reference evidence="6 7" key="1">
    <citation type="submission" date="2024-06" db="EMBL/GenBank/DDBJ databases">
        <title>Soil Sphingobacterium thalpophilum.</title>
        <authorList>
            <person name="Yang J."/>
            <person name="Li J."/>
        </authorList>
    </citation>
    <scope>NUCLEOTIDE SEQUENCE [LARGE SCALE GENOMIC DNA]</scope>
    <source>
        <strain evidence="6 7">22g91tb</strain>
    </source>
</reference>
<proteinExistence type="predicted"/>
<keyword evidence="7" id="KW-1185">Reference proteome</keyword>
<evidence type="ECO:0000256" key="1">
    <source>
        <dbReference type="ARBA" id="ARBA00004442"/>
    </source>
</evidence>
<evidence type="ECO:0000259" key="5">
    <source>
        <dbReference type="Pfam" id="PF14905"/>
    </source>
</evidence>
<sequence length="736" mass="83940">MRRATIFLVLTIVLLLSRVTHAKKQYTSQDTIRDKSIMLSGVTITRKLNPVKLSPDKISIRVSNKSRNTSGSVLDLLRKMPGVTILPNGSISLNGQEGVQILIDEKTNFLTAENLITFLASMPASSLETVELITQPNAVLDANGHGRFINLKRANTAQKDLALIISTNAEQGKYHRNHHHLNVVFTRNKFSLSNTYAFRRGSELVDVMSTRNITGLAGRTPLQIDMNAIRNKNYKNHYYNGILDYTASKTIKLSTYLLISDNKRSKDEIAGSLFFSDQSVADSTTEARNAMGQNFRNLGAGGQLIFHMQDHSKWESSFDRQYFQQSEWQDQMINKFTDERSAAALDTLNGTAQGEVRISTLQSKYTLDLGPDITAILGAKLTHVAMSTASFFHGFNGTDWKQRSDLNSEFEHHENLKALFSQVRYAASARMHLSFGLRYEDASFDSQTRNASDRNILNRSYRNIFPNLTMTYALRKKHQLSLNYNRRVNRPNFRDLSPAVEVNDPYLYERGNPELKPDFTNTIELGWLYQNLYSLHLFHSLIKDAISKSYHLDPYGRTVVQPMNIQYVSILGLRLNGTSMTPIKQWNIQLNANLIYKQFEWRAMAGNRRNRQLTPTLQIQNSVNLPGKMNLEINCFFNGPKAEGQATISPLWFINTGLHRKFLQDKLTLYIYTNDILQTNKPRIIFNGESMRGRYRELYDSRAVGVSVSYNIFNSKKVSKNAQSGDRLKENDRIIF</sequence>